<dbReference type="RefSeq" id="WP_166342200.1">
    <property type="nucleotide sequence ID" value="NZ_CP088280.1"/>
</dbReference>
<dbReference type="CDD" id="cd11542">
    <property type="entry name" value="NTP-PPase_u5"/>
    <property type="match status" value="1"/>
</dbReference>
<reference evidence="3 4" key="3">
    <citation type="journal article" date="2022" name="Int. J. Syst. Evol. Microbiol.">
        <title>Strains of Bradyrhizobium barranii sp. nov. associated with legumes native to Canada are symbionts of soybeans and belong to different subspecies (subsp. barranii subsp. nov. and subsp. apii subsp. nov.) and symbiovars (sv. glycinearum and sv. septentrionale).</title>
        <authorList>
            <person name="Bromfield E.S.P."/>
            <person name="Cloutier S."/>
            <person name="Wasai-Hara S."/>
            <person name="Minamisawa K."/>
        </authorList>
    </citation>
    <scope>NUCLEOTIDE SEQUENCE [LARGE SCALE GENOMIC DNA]</scope>
    <source>
        <strain evidence="3 4">323S2</strain>
    </source>
</reference>
<keyword evidence="1" id="KW-1133">Transmembrane helix</keyword>
<accession>A0A7Z0QLQ5</accession>
<evidence type="ECO:0000256" key="1">
    <source>
        <dbReference type="SAM" id="Phobius"/>
    </source>
</evidence>
<reference evidence="2" key="2">
    <citation type="submission" date="2020-06" db="EMBL/GenBank/DDBJ databases">
        <title>Whole Genome Sequence of Bradyrhizobium sp. Strain 323S2.</title>
        <authorList>
            <person name="Bromfield E.S.P."/>
        </authorList>
    </citation>
    <scope>NUCLEOTIDE SEQUENCE [LARGE SCALE GENOMIC DNA]</scope>
    <source>
        <strain evidence="2">323S2</strain>
    </source>
</reference>
<dbReference type="SUPFAM" id="SSF101386">
    <property type="entry name" value="all-alpha NTP pyrophosphatases"/>
    <property type="match status" value="1"/>
</dbReference>
<evidence type="ECO:0000313" key="3">
    <source>
        <dbReference type="EMBL" id="UGX97372.1"/>
    </source>
</evidence>
<evidence type="ECO:0000313" key="2">
    <source>
        <dbReference type="EMBL" id="NYY95834.1"/>
    </source>
</evidence>
<proteinExistence type="predicted"/>
<dbReference type="Proteomes" id="UP000564836">
    <property type="component" value="Chromosome"/>
</dbReference>
<sequence>MKAITMLRLYTVLATGGIGLALALDSALAGYTPTAVVFTVATMILLGFGWFDLRASIGTKSQTDILRRNIDWLIAANAKRSCDAAVSVQALLSARAALHDGMGREAMIEMIDDALAEYHDPALAVRLCVDWLTDIVHNANKHWWTDPATGADLRNERYIVPTKLMLTVSEIAEAMEADRKQLPDDKLPQFDGLTVEMADALFRIFDLAGAKRLPMGVAASEKFIFNITRPDHQASARMAIGGKAY</sequence>
<reference evidence="3 4" key="1">
    <citation type="journal article" date="2017" name="Syst. Appl. Microbiol.">
        <title>Soybeans inoculated with root zone soils of Canadian native legumes harbour diverse and novel Bradyrhizobium spp. that possess agricultural potential.</title>
        <authorList>
            <person name="Bromfield E.S.P."/>
            <person name="Cloutier S."/>
            <person name="Tambong J.T."/>
            <person name="Tran Thi T.V."/>
        </authorList>
    </citation>
    <scope>NUCLEOTIDE SEQUENCE [LARGE SCALE GENOMIC DNA]</scope>
    <source>
        <strain evidence="3 4">323S2</strain>
    </source>
</reference>
<feature type="transmembrane region" description="Helical" evidence="1">
    <location>
        <begin position="30"/>
        <end position="51"/>
    </location>
</feature>
<dbReference type="AlphaFoldDB" id="A0A7Z0QLQ5"/>
<feature type="transmembrane region" description="Helical" evidence="1">
    <location>
        <begin position="7"/>
        <end position="24"/>
    </location>
</feature>
<keyword evidence="1" id="KW-0812">Transmembrane</keyword>
<organism evidence="2">
    <name type="scientific">Bradyrhizobium barranii subsp. barranii</name>
    <dbReference type="NCBI Taxonomy" id="2823807"/>
    <lineage>
        <taxon>Bacteria</taxon>
        <taxon>Pseudomonadati</taxon>
        <taxon>Pseudomonadota</taxon>
        <taxon>Alphaproteobacteria</taxon>
        <taxon>Hyphomicrobiales</taxon>
        <taxon>Nitrobacteraceae</taxon>
        <taxon>Bradyrhizobium</taxon>
        <taxon>Bradyrhizobium barranii</taxon>
    </lineage>
</organism>
<dbReference type="EMBL" id="CP088280">
    <property type="protein sequence ID" value="UGX97372.1"/>
    <property type="molecule type" value="Genomic_DNA"/>
</dbReference>
<protein>
    <submittedName>
        <fullName evidence="2">Uncharacterized protein</fullName>
    </submittedName>
</protein>
<name>A0A7Z0QLQ5_9BRAD</name>
<dbReference type="EMBL" id="JACBFH010000001">
    <property type="protein sequence ID" value="NYY95834.1"/>
    <property type="molecule type" value="Genomic_DNA"/>
</dbReference>
<keyword evidence="1" id="KW-0472">Membrane</keyword>
<evidence type="ECO:0000313" key="4">
    <source>
        <dbReference type="Proteomes" id="UP000564836"/>
    </source>
</evidence>
<gene>
    <name evidence="3" type="ORF">G6321_00020480</name>
    <name evidence="2" type="ORF">G6321_47725</name>
</gene>